<reference evidence="8 9" key="1">
    <citation type="submission" date="2019-03" db="EMBL/GenBank/DDBJ databases">
        <authorList>
            <person name="Gaulin E."/>
            <person name="Dumas B."/>
        </authorList>
    </citation>
    <scope>NUCLEOTIDE SEQUENCE [LARGE SCALE GENOMIC DNA]</scope>
    <source>
        <strain evidence="8">CBS 568.67</strain>
    </source>
</reference>
<evidence type="ECO:0000259" key="6">
    <source>
        <dbReference type="PROSITE" id="PS50199"/>
    </source>
</evidence>
<dbReference type="Gene3D" id="2.30.30.380">
    <property type="entry name" value="Zn-finger domain of Sec23/24"/>
    <property type="match status" value="1"/>
</dbReference>
<evidence type="ECO:0000256" key="1">
    <source>
        <dbReference type="ARBA" id="ARBA00022723"/>
    </source>
</evidence>
<evidence type="ECO:0000313" key="8">
    <source>
        <dbReference type="EMBL" id="VFT87703.1"/>
    </source>
</evidence>
<feature type="region of interest" description="Disordered" evidence="5">
    <location>
        <begin position="45"/>
        <end position="68"/>
    </location>
</feature>
<dbReference type="InterPro" id="IPR026254">
    <property type="entry name" value="RNF31-like"/>
</dbReference>
<dbReference type="OrthoDB" id="79903at2759"/>
<dbReference type="PANTHER" id="PTHR16004">
    <property type="entry name" value="RING FINGER PROTEIN 31-RELATED"/>
    <property type="match status" value="1"/>
</dbReference>
<evidence type="ECO:0000256" key="5">
    <source>
        <dbReference type="SAM" id="MobiDB-lite"/>
    </source>
</evidence>
<feature type="region of interest" description="Disordered" evidence="5">
    <location>
        <begin position="82"/>
        <end position="119"/>
    </location>
</feature>
<dbReference type="GO" id="GO:0036435">
    <property type="term" value="F:K48-linked polyubiquitin modification-dependent protein binding"/>
    <property type="evidence" value="ECO:0007669"/>
    <property type="project" value="TreeGrafter"/>
</dbReference>
<dbReference type="PROSITE" id="PS50199">
    <property type="entry name" value="ZF_RANBP2_2"/>
    <property type="match status" value="2"/>
</dbReference>
<evidence type="ECO:0000256" key="4">
    <source>
        <dbReference type="PROSITE-ProRule" id="PRU00322"/>
    </source>
</evidence>
<dbReference type="PANTHER" id="PTHR16004:SF3">
    <property type="entry name" value="E3 UBIQUITIN-PROTEIN LIGASE RNF31"/>
    <property type="match status" value="1"/>
</dbReference>
<dbReference type="Proteomes" id="UP000332933">
    <property type="component" value="Unassembled WGS sequence"/>
</dbReference>
<feature type="compositionally biased region" description="Polar residues" evidence="5">
    <location>
        <begin position="46"/>
        <end position="63"/>
    </location>
</feature>
<feature type="region of interest" description="Disordered" evidence="5">
    <location>
        <begin position="719"/>
        <end position="745"/>
    </location>
</feature>
<dbReference type="InterPro" id="IPR036443">
    <property type="entry name" value="Znf_RanBP2_sf"/>
</dbReference>
<evidence type="ECO:0000256" key="2">
    <source>
        <dbReference type="ARBA" id="ARBA00022771"/>
    </source>
</evidence>
<keyword evidence="3" id="KW-0862">Zinc</keyword>
<evidence type="ECO:0000256" key="3">
    <source>
        <dbReference type="ARBA" id="ARBA00022833"/>
    </source>
</evidence>
<name>A0A485KT16_9STRA</name>
<dbReference type="InterPro" id="IPR001876">
    <property type="entry name" value="Znf_RanBP2"/>
</dbReference>
<feature type="compositionally biased region" description="Basic residues" evidence="5">
    <location>
        <begin position="914"/>
        <end position="935"/>
    </location>
</feature>
<feature type="region of interest" description="Disordered" evidence="5">
    <location>
        <begin position="142"/>
        <end position="166"/>
    </location>
</feature>
<feature type="compositionally biased region" description="Polar residues" evidence="5">
    <location>
        <begin position="266"/>
        <end position="287"/>
    </location>
</feature>
<keyword evidence="2 4" id="KW-0863">Zinc-finger</keyword>
<dbReference type="GO" id="GO:0070530">
    <property type="term" value="F:K63-linked polyubiquitin modification-dependent protein binding"/>
    <property type="evidence" value="ECO:0007669"/>
    <property type="project" value="TreeGrafter"/>
</dbReference>
<dbReference type="GO" id="GO:0061630">
    <property type="term" value="F:ubiquitin protein ligase activity"/>
    <property type="evidence" value="ECO:0007669"/>
    <property type="project" value="TreeGrafter"/>
</dbReference>
<feature type="region of interest" description="Disordered" evidence="5">
    <location>
        <begin position="882"/>
        <end position="978"/>
    </location>
</feature>
<feature type="region of interest" description="Disordered" evidence="5">
    <location>
        <begin position="1"/>
        <end position="20"/>
    </location>
</feature>
<feature type="compositionally biased region" description="Basic and acidic residues" evidence="5">
    <location>
        <begin position="886"/>
        <end position="897"/>
    </location>
</feature>
<reference evidence="7" key="2">
    <citation type="submission" date="2019-06" db="EMBL/GenBank/DDBJ databases">
        <title>Genomics analysis of Aphanomyces spp. identifies a new class of oomycete effector associated with host adaptation.</title>
        <authorList>
            <person name="Gaulin E."/>
        </authorList>
    </citation>
    <scope>NUCLEOTIDE SEQUENCE</scope>
    <source>
        <strain evidence="7">CBS 578.67</strain>
    </source>
</reference>
<feature type="compositionally biased region" description="Polar residues" evidence="5">
    <location>
        <begin position="228"/>
        <end position="248"/>
    </location>
</feature>
<feature type="region of interest" description="Disordered" evidence="5">
    <location>
        <begin position="227"/>
        <end position="301"/>
    </location>
</feature>
<protein>
    <submittedName>
        <fullName evidence="8">Aste57867_10835 protein</fullName>
    </submittedName>
</protein>
<dbReference type="EMBL" id="VJMH01005232">
    <property type="protein sequence ID" value="KAF0698553.1"/>
    <property type="molecule type" value="Genomic_DNA"/>
</dbReference>
<keyword evidence="9" id="KW-1185">Reference proteome</keyword>
<gene>
    <name evidence="8" type="primary">Aste57867_10835</name>
    <name evidence="7" type="ORF">As57867_010795</name>
    <name evidence="8" type="ORF">ASTE57867_10835</name>
</gene>
<dbReference type="PROSITE" id="PS01358">
    <property type="entry name" value="ZF_RANBP2_1"/>
    <property type="match status" value="2"/>
</dbReference>
<dbReference type="GO" id="GO:0071797">
    <property type="term" value="C:LUBAC complex"/>
    <property type="evidence" value="ECO:0007669"/>
    <property type="project" value="InterPro"/>
</dbReference>
<proteinExistence type="predicted"/>
<feature type="region of interest" description="Disordered" evidence="5">
    <location>
        <begin position="460"/>
        <end position="501"/>
    </location>
</feature>
<feature type="compositionally biased region" description="Low complexity" evidence="5">
    <location>
        <begin position="288"/>
        <end position="301"/>
    </location>
</feature>
<feature type="domain" description="RanBP2-type" evidence="6">
    <location>
        <begin position="18"/>
        <end position="47"/>
    </location>
</feature>
<feature type="region of interest" description="Disordered" evidence="5">
    <location>
        <begin position="630"/>
        <end position="652"/>
    </location>
</feature>
<dbReference type="SUPFAM" id="SSF90209">
    <property type="entry name" value="Ran binding protein zinc finger-like"/>
    <property type="match status" value="2"/>
</dbReference>
<accession>A0A485KT16</accession>
<keyword evidence="1" id="KW-0479">Metal-binding</keyword>
<feature type="domain" description="RanBP2-type" evidence="6">
    <location>
        <begin position="752"/>
        <end position="781"/>
    </location>
</feature>
<organism evidence="8 9">
    <name type="scientific">Aphanomyces stellatus</name>
    <dbReference type="NCBI Taxonomy" id="120398"/>
    <lineage>
        <taxon>Eukaryota</taxon>
        <taxon>Sar</taxon>
        <taxon>Stramenopiles</taxon>
        <taxon>Oomycota</taxon>
        <taxon>Saprolegniomycetes</taxon>
        <taxon>Saprolegniales</taxon>
        <taxon>Verrucalvaceae</taxon>
        <taxon>Aphanomyces</taxon>
    </lineage>
</organism>
<dbReference type="SMART" id="SM00547">
    <property type="entry name" value="ZnF_RBZ"/>
    <property type="match status" value="3"/>
</dbReference>
<dbReference type="GO" id="GO:0008270">
    <property type="term" value="F:zinc ion binding"/>
    <property type="evidence" value="ECO:0007669"/>
    <property type="project" value="UniProtKB-KW"/>
</dbReference>
<evidence type="ECO:0000313" key="7">
    <source>
        <dbReference type="EMBL" id="KAF0698553.1"/>
    </source>
</evidence>
<sequence>MDFSQSGENERRNARSERTKEWECQMCTLLNSYKRKTCAACLSARATPSSDILSQSQSAPSTQTRKRLRLSKAGVSNVKVLANTHSEEEDRDVPWMADEKPKVSKSPPGSSLDPNDQGLKEESENIKKNIYLAPVDEFKTLDPHVGSTAGNKVNEDIVPESPDNSRVAVPTKAIGFNTSIPGKEQSKKRSLSAISTITSLPISNDEANHLEEVIVNPVGAKLLPAKVSQPTKQNKPSQDIKSLELNSKASRDGAKRQKKSPLKDIVQTSKSPSRSLPSAPTTHNEAPSSVHTQSISSSSLALSQPKRPVGCFFYHVVEQISNEPRHQRLKRRVVSQQCEGTHSATSSLSEINSGMTAADLINAKWLTSNMQKQNVRANLACSSEKNPRIIQDQDNEKVVKVLSQMSSTAVPAPIHAAAETYPIKNENTTAVFDPVNIEQEVEAPSFQLLNFAQIPVVQGQPRQNTEEPNEPNSPELDTSTQSREFERPEFGGGSENISPPRDIFESQRFENETENIQRSPPTFQLIALENGEYETSALIPRHSNDEVETIDDIAPNFQLLPSAQGSKNSLPPQVIKHGDRTTSMPTFQPLPLQEPLDTISQFQPQSQSSTYNGSNFGAPNVREKNVAMHQAGLDDDDSDDEFSPRKLRHGKPPIARRVQLDENSDEELIAKKLPHSYIPIAYEDELEWTCKWCTYLNDDNATTECECCGQAKGSSMGQGKVASRVQPQVPEATKRYSEMSSESDDEIGDEAASRSWICNMCTYENHKNPAKCELCDTAKGSNAASQQLLEEYNHFDGGMDEEFEIYSDDDKVVDLTSNRPLQKSIYESDSIEEVSDTEVHFSNGPSEVPFELREFKSFIPVASLRSQPDSIDYLNMFGANRGGKSYSDRLRNRVAESRRRKSAEARGAPPTKVSKGKRKGKSTKRHRKSPKKQKKAAAATDSADRSLSQFRKASSAKGPAQTGPRLLNANLQPKQRTKSMWVATDEGGDFGGGFRSSRYAHNDAPVEASRMATWEGHGSMRYDDD</sequence>
<dbReference type="AlphaFoldDB" id="A0A485KT16"/>
<dbReference type="EMBL" id="CAADRA010005253">
    <property type="protein sequence ID" value="VFT87703.1"/>
    <property type="molecule type" value="Genomic_DNA"/>
</dbReference>
<evidence type="ECO:0000313" key="9">
    <source>
        <dbReference type="Proteomes" id="UP000332933"/>
    </source>
</evidence>
<dbReference type="GO" id="GO:1990450">
    <property type="term" value="F:linear polyubiquitin binding"/>
    <property type="evidence" value="ECO:0007669"/>
    <property type="project" value="TreeGrafter"/>
</dbReference>
<dbReference type="GO" id="GO:0097039">
    <property type="term" value="P:protein linear polyubiquitination"/>
    <property type="evidence" value="ECO:0007669"/>
    <property type="project" value="TreeGrafter"/>
</dbReference>
<dbReference type="Gene3D" id="4.10.1060.10">
    <property type="entry name" value="Zinc finger, RanBP2-type"/>
    <property type="match status" value="1"/>
</dbReference>
<feature type="compositionally biased region" description="Basic and acidic residues" evidence="5">
    <location>
        <begin position="8"/>
        <end position="20"/>
    </location>
</feature>